<keyword evidence="5" id="KW-0046">Antibiotic resistance</keyword>
<evidence type="ECO:0000256" key="1">
    <source>
        <dbReference type="ARBA" id="ARBA00004141"/>
    </source>
</evidence>
<dbReference type="PIRSF" id="PIRSF006648">
    <property type="entry name" value="DrrB"/>
    <property type="match status" value="1"/>
</dbReference>
<evidence type="ECO:0000256" key="3">
    <source>
        <dbReference type="ARBA" id="ARBA00022989"/>
    </source>
</evidence>
<dbReference type="AlphaFoldDB" id="A0A7X0I8M2"/>
<comment type="similarity">
    <text evidence="6">Belongs to the ABC-2 integral membrane protein family.</text>
</comment>
<dbReference type="GO" id="GO:0140359">
    <property type="term" value="F:ABC-type transporter activity"/>
    <property type="evidence" value="ECO:0007669"/>
    <property type="project" value="InterPro"/>
</dbReference>
<dbReference type="Pfam" id="PF01061">
    <property type="entry name" value="ABC2_membrane"/>
    <property type="match status" value="1"/>
</dbReference>
<dbReference type="PANTHER" id="PTHR43027">
    <property type="entry name" value="DOXORUBICIN RESISTANCE ABC TRANSPORTER PERMEASE PROTEIN DRRC-RELATED"/>
    <property type="match status" value="1"/>
</dbReference>
<evidence type="ECO:0000256" key="5">
    <source>
        <dbReference type="ARBA" id="ARBA00023251"/>
    </source>
</evidence>
<comment type="caution">
    <text evidence="8">The sequence shown here is derived from an EMBL/GenBank/DDBJ whole genome shotgun (WGS) entry which is preliminary data.</text>
</comment>
<name>A0A7X0I8M2_9ACTN</name>
<accession>A0A7X0I8M2</accession>
<dbReference type="InterPro" id="IPR000412">
    <property type="entry name" value="ABC_2_transport"/>
</dbReference>
<evidence type="ECO:0000256" key="6">
    <source>
        <dbReference type="RuleBase" id="RU361157"/>
    </source>
</evidence>
<feature type="transmembrane region" description="Helical" evidence="6">
    <location>
        <begin position="190"/>
        <end position="210"/>
    </location>
</feature>
<evidence type="ECO:0000259" key="7">
    <source>
        <dbReference type="PROSITE" id="PS51012"/>
    </source>
</evidence>
<dbReference type="GO" id="GO:0043190">
    <property type="term" value="C:ATP-binding cassette (ABC) transporter complex"/>
    <property type="evidence" value="ECO:0007669"/>
    <property type="project" value="InterPro"/>
</dbReference>
<keyword evidence="3 6" id="KW-1133">Transmembrane helix</keyword>
<keyword evidence="6" id="KW-0813">Transport</keyword>
<evidence type="ECO:0000313" key="9">
    <source>
        <dbReference type="Proteomes" id="UP000555564"/>
    </source>
</evidence>
<evidence type="ECO:0000256" key="2">
    <source>
        <dbReference type="ARBA" id="ARBA00022692"/>
    </source>
</evidence>
<dbReference type="InterPro" id="IPR052902">
    <property type="entry name" value="ABC-2_transporter"/>
</dbReference>
<proteinExistence type="inferred from homology"/>
<feature type="transmembrane region" description="Helical" evidence="6">
    <location>
        <begin position="82"/>
        <end position="104"/>
    </location>
</feature>
<dbReference type="InterPro" id="IPR047817">
    <property type="entry name" value="ABC2_TM_bact-type"/>
</dbReference>
<evidence type="ECO:0000313" key="8">
    <source>
        <dbReference type="EMBL" id="MBB6470647.1"/>
    </source>
</evidence>
<keyword evidence="2 6" id="KW-0812">Transmembrane</keyword>
<sequence length="270" mass="28670">MATPVRSSATAEGSEPVGRRRRVGGTRMLLLTETLIYLREPMTTFVTLVLPLGLLLGLGLTIPDFRVPLPDFGGQRVVDTQLPAMMIILSVAASAFSAIPAALATYRERGILRRLSVTPLPPSRLLGVQLVINLASAVVAATLTIVVGRLLLGSRIPVQLGWFVVSFVLGVCAMFAIGLLLAAVVPGSRAAGGVGALVMFPLLFLGGMWVPRETMPEVLRQISGFTPTGAFGQTLRDAWAGTTPEPLHLAVLAAWLLLASVAAARLFRWE</sequence>
<feature type="transmembrane region" description="Helical" evidence="6">
    <location>
        <begin position="247"/>
        <end position="267"/>
    </location>
</feature>
<dbReference type="RefSeq" id="WP_246496481.1">
    <property type="nucleotide sequence ID" value="NZ_BAAALO010000006.1"/>
</dbReference>
<feature type="transmembrane region" description="Helical" evidence="6">
    <location>
        <begin position="160"/>
        <end position="183"/>
    </location>
</feature>
<organism evidence="8 9">
    <name type="scientific">Sphaerisporangium rubeum</name>
    <dbReference type="NCBI Taxonomy" id="321317"/>
    <lineage>
        <taxon>Bacteria</taxon>
        <taxon>Bacillati</taxon>
        <taxon>Actinomycetota</taxon>
        <taxon>Actinomycetes</taxon>
        <taxon>Streptosporangiales</taxon>
        <taxon>Streptosporangiaceae</taxon>
        <taxon>Sphaerisporangium</taxon>
    </lineage>
</organism>
<reference evidence="8 9" key="1">
    <citation type="submission" date="2020-08" db="EMBL/GenBank/DDBJ databases">
        <title>Sequencing the genomes of 1000 actinobacteria strains.</title>
        <authorList>
            <person name="Klenk H.-P."/>
        </authorList>
    </citation>
    <scope>NUCLEOTIDE SEQUENCE [LARGE SCALE GENOMIC DNA]</scope>
    <source>
        <strain evidence="8 9">DSM 44936</strain>
    </source>
</reference>
<keyword evidence="9" id="KW-1185">Reference proteome</keyword>
<feature type="domain" description="ABC transmembrane type-2" evidence="7">
    <location>
        <begin position="32"/>
        <end position="270"/>
    </location>
</feature>
<evidence type="ECO:0000256" key="4">
    <source>
        <dbReference type="ARBA" id="ARBA00023136"/>
    </source>
</evidence>
<dbReference type="InterPro" id="IPR013525">
    <property type="entry name" value="ABC2_TM"/>
</dbReference>
<feature type="transmembrane region" description="Helical" evidence="6">
    <location>
        <begin position="125"/>
        <end position="148"/>
    </location>
</feature>
<gene>
    <name evidence="8" type="ORF">BJ992_000078</name>
</gene>
<comment type="subcellular location">
    <subcellularLocation>
        <location evidence="6">Cell membrane</location>
        <topology evidence="6">Multi-pass membrane protein</topology>
    </subcellularLocation>
    <subcellularLocation>
        <location evidence="1">Membrane</location>
        <topology evidence="1">Multi-pass membrane protein</topology>
    </subcellularLocation>
</comment>
<dbReference type="GO" id="GO:0046677">
    <property type="term" value="P:response to antibiotic"/>
    <property type="evidence" value="ECO:0007669"/>
    <property type="project" value="UniProtKB-KW"/>
</dbReference>
<keyword evidence="4 6" id="KW-0472">Membrane</keyword>
<protein>
    <recommendedName>
        <fullName evidence="6">Transport permease protein</fullName>
    </recommendedName>
</protein>
<dbReference type="Proteomes" id="UP000555564">
    <property type="component" value="Unassembled WGS sequence"/>
</dbReference>
<dbReference type="PANTHER" id="PTHR43027:SF2">
    <property type="entry name" value="TRANSPORT PERMEASE PROTEIN"/>
    <property type="match status" value="1"/>
</dbReference>
<feature type="transmembrane region" description="Helical" evidence="6">
    <location>
        <begin position="45"/>
        <end position="62"/>
    </location>
</feature>
<keyword evidence="6" id="KW-1003">Cell membrane</keyword>
<dbReference type="EMBL" id="JACHIU010000001">
    <property type="protein sequence ID" value="MBB6470647.1"/>
    <property type="molecule type" value="Genomic_DNA"/>
</dbReference>
<dbReference type="PROSITE" id="PS51012">
    <property type="entry name" value="ABC_TM2"/>
    <property type="match status" value="1"/>
</dbReference>